<dbReference type="VEuPathDB" id="FungiDB:KRP23_4351"/>
<feature type="transmembrane region" description="Helical" evidence="2">
    <location>
        <begin position="387"/>
        <end position="412"/>
    </location>
</feature>
<organism evidence="3 4">
    <name type="scientific">Phytophthora ramorum</name>
    <name type="common">Sudden oak death agent</name>
    <dbReference type="NCBI Taxonomy" id="164328"/>
    <lineage>
        <taxon>Eukaryota</taxon>
        <taxon>Sar</taxon>
        <taxon>Stramenopiles</taxon>
        <taxon>Oomycota</taxon>
        <taxon>Peronosporomycetes</taxon>
        <taxon>Peronosporales</taxon>
        <taxon>Peronosporaceae</taxon>
        <taxon>Phytophthora</taxon>
    </lineage>
</organism>
<dbReference type="AlphaFoldDB" id="H3GDR0"/>
<feature type="transmembrane region" description="Helical" evidence="2">
    <location>
        <begin position="463"/>
        <end position="484"/>
    </location>
</feature>
<feature type="transmembrane region" description="Helical" evidence="2">
    <location>
        <begin position="424"/>
        <end position="443"/>
    </location>
</feature>
<feature type="region of interest" description="Disordered" evidence="1">
    <location>
        <begin position="21"/>
        <end position="43"/>
    </location>
</feature>
<keyword evidence="2" id="KW-0812">Transmembrane</keyword>
<dbReference type="eggNOG" id="ENOG502SHAE">
    <property type="taxonomic scope" value="Eukaryota"/>
</dbReference>
<evidence type="ECO:0000256" key="1">
    <source>
        <dbReference type="SAM" id="MobiDB-lite"/>
    </source>
</evidence>
<keyword evidence="2" id="KW-0472">Membrane</keyword>
<accession>H3GDR0</accession>
<dbReference type="HOGENOM" id="CLU_392077_0_0_1"/>
<feature type="transmembrane region" description="Helical" evidence="2">
    <location>
        <begin position="549"/>
        <end position="568"/>
    </location>
</feature>
<reference evidence="4" key="1">
    <citation type="journal article" date="2006" name="Science">
        <title>Phytophthora genome sequences uncover evolutionary origins and mechanisms of pathogenesis.</title>
        <authorList>
            <person name="Tyler B.M."/>
            <person name="Tripathy S."/>
            <person name="Zhang X."/>
            <person name="Dehal P."/>
            <person name="Jiang R.H."/>
            <person name="Aerts A."/>
            <person name="Arredondo F.D."/>
            <person name="Baxter L."/>
            <person name="Bensasson D."/>
            <person name="Beynon J.L."/>
            <person name="Chapman J."/>
            <person name="Damasceno C.M."/>
            <person name="Dorrance A.E."/>
            <person name="Dou D."/>
            <person name="Dickerman A.W."/>
            <person name="Dubchak I.L."/>
            <person name="Garbelotto M."/>
            <person name="Gijzen M."/>
            <person name="Gordon S.G."/>
            <person name="Govers F."/>
            <person name="Grunwald N.J."/>
            <person name="Huang W."/>
            <person name="Ivors K.L."/>
            <person name="Jones R.W."/>
            <person name="Kamoun S."/>
            <person name="Krampis K."/>
            <person name="Lamour K.H."/>
            <person name="Lee M.K."/>
            <person name="McDonald W.H."/>
            <person name="Medina M."/>
            <person name="Meijer H.J."/>
            <person name="Nordberg E.K."/>
            <person name="Maclean D.J."/>
            <person name="Ospina-Giraldo M.D."/>
            <person name="Morris P.F."/>
            <person name="Phuntumart V."/>
            <person name="Putnam N.H."/>
            <person name="Rash S."/>
            <person name="Rose J.K."/>
            <person name="Sakihama Y."/>
            <person name="Salamov A.A."/>
            <person name="Savidor A."/>
            <person name="Scheuring C.F."/>
            <person name="Smith B.M."/>
            <person name="Sobral B.W."/>
            <person name="Terry A."/>
            <person name="Torto-Alalibo T.A."/>
            <person name="Win J."/>
            <person name="Xu Z."/>
            <person name="Zhang H."/>
            <person name="Grigoriev I.V."/>
            <person name="Rokhsar D.S."/>
            <person name="Boore J.L."/>
        </authorList>
    </citation>
    <scope>NUCLEOTIDE SEQUENCE [LARGE SCALE GENOMIC DNA]</scope>
    <source>
        <strain evidence="4">Pr102</strain>
    </source>
</reference>
<dbReference type="InParanoid" id="H3GDR0"/>
<evidence type="ECO:0000313" key="3">
    <source>
        <dbReference type="EnsemblProtists" id="Phyra73722"/>
    </source>
</evidence>
<dbReference type="EnsemblProtists" id="Phyra73722">
    <property type="protein sequence ID" value="Phyra73722"/>
    <property type="gene ID" value="Phyra73722"/>
</dbReference>
<dbReference type="VEuPathDB" id="FungiDB:KRP22_2422"/>
<name>H3GDR0_PHYRM</name>
<feature type="transmembrane region" description="Helical" evidence="2">
    <location>
        <begin position="97"/>
        <end position="118"/>
    </location>
</feature>
<protein>
    <submittedName>
        <fullName evidence="3">Uncharacterized protein</fullName>
    </submittedName>
</protein>
<keyword evidence="4" id="KW-1185">Reference proteome</keyword>
<reference evidence="3" key="2">
    <citation type="submission" date="2015-06" db="UniProtKB">
        <authorList>
            <consortium name="EnsemblProtists"/>
        </authorList>
    </citation>
    <scope>IDENTIFICATION</scope>
    <source>
        <strain evidence="3">Pr102</strain>
    </source>
</reference>
<dbReference type="Proteomes" id="UP000005238">
    <property type="component" value="Unassembled WGS sequence"/>
</dbReference>
<keyword evidence="2" id="KW-1133">Transmembrane helix</keyword>
<feature type="transmembrane region" description="Helical" evidence="2">
    <location>
        <begin position="496"/>
        <end position="515"/>
    </location>
</feature>
<evidence type="ECO:0000313" key="4">
    <source>
        <dbReference type="Proteomes" id="UP000005238"/>
    </source>
</evidence>
<proteinExistence type="predicted"/>
<dbReference type="EMBL" id="DS566001">
    <property type="status" value="NOT_ANNOTATED_CDS"/>
    <property type="molecule type" value="Genomic_DNA"/>
</dbReference>
<sequence>MKADRANASGKPATVFVSLKKLPNSPSSDAIASGATAEDGTSSSVQTKPALIRKWSQIRMLEKDIVSINYRKLEPLNLVSKGLLTAKRVRPAEATRLHAALGIFLLYIALAVTSSPLFDGSIDAEKVTDDIGSVIKKNASFAPAYFLGAGFFDAYVETMKSNATAVSWYPQKENKPTSFLNFTFLQPSSYSNGACSILDPSGPECILMTGHQGGVSAYGLCRNGSDFVSVQYIQILVTPADIGGPVASGTWVENGRESVFVGLKKPPTCESGNKVQIYPDITDIRGMSGAFVPAAAGPTIQWFDLMNLPKSVRTRMFYLVSKSGTGQGLTIPTKKRQSFDKIIASNTFGATLADKLEIATPFEGSKYVNVILYRIAGSTVTLPRLQFTFAVAGQALALLVFMLIVTVHNGALNTYHLVQQLLRLPTFCIIAIELVYVLYYQIFDIMYLCGNPNSDLTAIYNKKIVYVAGVSYILLHQLDVRAAVTLWPKMANNDAYYFTRMTWMIGSLSIFMWSLTETDSDHYVVATSSTCPLSASECNLATGALMQHYVALTIFLLHPIAYGLIQIVHYRQYRHEYEPADKRAADQLTSFEGYGCGGSLGDYYYYNTLVTHSKADGTTQSFTCSKAVRDEGFVLLGGCDVLVRAKDLYLVMGMKLFTQQMASTINLSVVVAHINNGQLLPMRRVSYKSLYFVAKRWNGRISYPDIG</sequence>
<evidence type="ECO:0000256" key="2">
    <source>
        <dbReference type="SAM" id="Phobius"/>
    </source>
</evidence>